<reference evidence="1" key="1">
    <citation type="submission" date="2018-07" db="EMBL/GenBank/DDBJ databases">
        <title>Comparative genomics of catfishes provides insights into carnivory and benthic adaptation.</title>
        <authorList>
            <person name="Zhang Y."/>
            <person name="Wang D."/>
            <person name="Peng Z."/>
            <person name="Zheng S."/>
            <person name="Shao F."/>
            <person name="Tao W."/>
        </authorList>
    </citation>
    <scope>NUCLEOTIDE SEQUENCE</scope>
    <source>
        <strain evidence="1">Chongqing</strain>
    </source>
</reference>
<comment type="caution">
    <text evidence="1">The sequence shown here is derived from an EMBL/GenBank/DDBJ whole genome shotgun (WGS) entry which is preliminary data.</text>
</comment>
<organism evidence="1 2">
    <name type="scientific">Silurus asotus</name>
    <name type="common">Amur catfish</name>
    <name type="synonym">Parasilurus asotus</name>
    <dbReference type="NCBI Taxonomy" id="30991"/>
    <lineage>
        <taxon>Eukaryota</taxon>
        <taxon>Metazoa</taxon>
        <taxon>Chordata</taxon>
        <taxon>Craniata</taxon>
        <taxon>Vertebrata</taxon>
        <taxon>Euteleostomi</taxon>
        <taxon>Actinopterygii</taxon>
        <taxon>Neopterygii</taxon>
        <taxon>Teleostei</taxon>
        <taxon>Ostariophysi</taxon>
        <taxon>Siluriformes</taxon>
        <taxon>Siluridae</taxon>
        <taxon>Silurus</taxon>
    </lineage>
</organism>
<dbReference type="AlphaFoldDB" id="A0AAD5A172"/>
<keyword evidence="2" id="KW-1185">Reference proteome</keyword>
<feature type="non-terminal residue" evidence="1">
    <location>
        <position position="32"/>
    </location>
</feature>
<dbReference type="Gene3D" id="1.20.58.60">
    <property type="match status" value="1"/>
</dbReference>
<sequence length="32" mass="3829">AYMDTLQTQWSWLLQITKCIDVHLKENTAYSQ</sequence>
<dbReference type="Proteomes" id="UP001205998">
    <property type="component" value="Unassembled WGS sequence"/>
</dbReference>
<evidence type="ECO:0000313" key="2">
    <source>
        <dbReference type="Proteomes" id="UP001205998"/>
    </source>
</evidence>
<proteinExistence type="predicted"/>
<evidence type="ECO:0000313" key="1">
    <source>
        <dbReference type="EMBL" id="KAI5607921.1"/>
    </source>
</evidence>
<protein>
    <submittedName>
        <fullName evidence="1">Desmoplakin isoform X1</fullName>
    </submittedName>
</protein>
<dbReference type="EMBL" id="MU587658">
    <property type="protein sequence ID" value="KAI5607921.1"/>
    <property type="molecule type" value="Genomic_DNA"/>
</dbReference>
<feature type="non-terminal residue" evidence="1">
    <location>
        <position position="1"/>
    </location>
</feature>
<gene>
    <name evidence="1" type="ORF">C0J50_12364</name>
</gene>
<name>A0AAD5A172_SILAS</name>
<accession>A0AAD5A172</accession>